<feature type="region of interest" description="Disordered" evidence="1">
    <location>
        <begin position="1"/>
        <end position="63"/>
    </location>
</feature>
<dbReference type="InterPro" id="IPR029264">
    <property type="entry name" value="ARF7EP_C"/>
</dbReference>
<protein>
    <recommendedName>
        <fullName evidence="2">ARF7 effector protein C-terminal domain-containing protein</fullName>
    </recommendedName>
</protein>
<feature type="compositionally biased region" description="Basic and acidic residues" evidence="1">
    <location>
        <begin position="17"/>
        <end position="55"/>
    </location>
</feature>
<dbReference type="STRING" id="407821.A0A087SXA7"/>
<accession>A0A087SXA7</accession>
<sequence length="132" mass="15627">MSQDDGGISIKCGNMTLRERVPEERNKQRRGLRNDEKDNSEGNFQETRKLRRLDSVPRNQKGCKYDSRGIHKESQMDLCDCLETDCEGCFMECPKCNSRKCGHECRRNRRWIYESYDVEGSSETFVNQFKKW</sequence>
<reference evidence="3 4" key="1">
    <citation type="submission" date="2013-11" db="EMBL/GenBank/DDBJ databases">
        <title>Genome sequencing of Stegodyphus mimosarum.</title>
        <authorList>
            <person name="Bechsgaard J."/>
        </authorList>
    </citation>
    <scope>NUCLEOTIDE SEQUENCE [LARGE SCALE GENOMIC DNA]</scope>
</reference>
<feature type="non-terminal residue" evidence="3">
    <location>
        <position position="132"/>
    </location>
</feature>
<proteinExistence type="predicted"/>
<name>A0A087SXA7_STEMI</name>
<evidence type="ECO:0000256" key="1">
    <source>
        <dbReference type="SAM" id="MobiDB-lite"/>
    </source>
</evidence>
<organism evidence="3 4">
    <name type="scientific">Stegodyphus mimosarum</name>
    <name type="common">African social velvet spider</name>
    <dbReference type="NCBI Taxonomy" id="407821"/>
    <lineage>
        <taxon>Eukaryota</taxon>
        <taxon>Metazoa</taxon>
        <taxon>Ecdysozoa</taxon>
        <taxon>Arthropoda</taxon>
        <taxon>Chelicerata</taxon>
        <taxon>Arachnida</taxon>
        <taxon>Araneae</taxon>
        <taxon>Araneomorphae</taxon>
        <taxon>Entelegynae</taxon>
        <taxon>Eresoidea</taxon>
        <taxon>Eresidae</taxon>
        <taxon>Stegodyphus</taxon>
    </lineage>
</organism>
<dbReference type="Pfam" id="PF14949">
    <property type="entry name" value="ARF7EP_C"/>
    <property type="match status" value="1"/>
</dbReference>
<dbReference type="Proteomes" id="UP000054359">
    <property type="component" value="Unassembled WGS sequence"/>
</dbReference>
<dbReference type="PANTHER" id="PTHR46536:SF3">
    <property type="entry name" value="ARF7 EFFECTOR PROTEIN C-TERMINAL DOMAIN-CONTAINING PROTEIN"/>
    <property type="match status" value="1"/>
</dbReference>
<dbReference type="OMA" id="LDVCDCM"/>
<dbReference type="AlphaFoldDB" id="A0A087SXA7"/>
<dbReference type="EMBL" id="KK112385">
    <property type="protein sequence ID" value="KFM57496.1"/>
    <property type="molecule type" value="Genomic_DNA"/>
</dbReference>
<evidence type="ECO:0000259" key="2">
    <source>
        <dbReference type="Pfam" id="PF14949"/>
    </source>
</evidence>
<evidence type="ECO:0000313" key="3">
    <source>
        <dbReference type="EMBL" id="KFM57496.1"/>
    </source>
</evidence>
<dbReference type="OrthoDB" id="6434242at2759"/>
<keyword evidence="4" id="KW-1185">Reference proteome</keyword>
<evidence type="ECO:0000313" key="4">
    <source>
        <dbReference type="Proteomes" id="UP000054359"/>
    </source>
</evidence>
<feature type="domain" description="ARF7 effector protein C-terminal" evidence="2">
    <location>
        <begin position="41"/>
        <end position="117"/>
    </location>
</feature>
<gene>
    <name evidence="3" type="ORF">X975_05205</name>
</gene>
<dbReference type="PANTHER" id="PTHR46536">
    <property type="entry name" value="ARL14 EFFECTOR PROTEIN"/>
    <property type="match status" value="1"/>
</dbReference>